<comment type="function">
    <text evidence="12 13">Key component of the proton channel; it plays a direct role in the translocation of protons across the membrane.</text>
</comment>
<keyword evidence="10 12" id="KW-0472">Membrane</keyword>
<dbReference type="InterPro" id="IPR000568">
    <property type="entry name" value="ATP_synth_F0_asu"/>
</dbReference>
<feature type="transmembrane region" description="Helical" evidence="12">
    <location>
        <begin position="352"/>
        <end position="372"/>
    </location>
</feature>
<dbReference type="PANTHER" id="PTHR42823">
    <property type="entry name" value="ATP SYNTHASE SUBUNIT A, CHLOROPLASTIC"/>
    <property type="match status" value="1"/>
</dbReference>
<dbReference type="RefSeq" id="WP_425441299.1">
    <property type="nucleotide sequence ID" value="NZ_FOXF01000037.1"/>
</dbReference>
<dbReference type="InterPro" id="IPR023011">
    <property type="entry name" value="ATP_synth_F0_asu_AS"/>
</dbReference>
<keyword evidence="15" id="KW-1185">Reference proteome</keyword>
<evidence type="ECO:0000256" key="13">
    <source>
        <dbReference type="RuleBase" id="RU000483"/>
    </source>
</evidence>
<dbReference type="Pfam" id="PF00119">
    <property type="entry name" value="ATP-synt_A"/>
    <property type="match status" value="1"/>
</dbReference>
<gene>
    <name evidence="12" type="primary">atpB</name>
    <name evidence="14" type="ORF">SAMN02910344_01725</name>
</gene>
<keyword evidence="7 12" id="KW-0375">Hydrogen ion transport</keyword>
<name>A0A662ZIM4_9GAMM</name>
<dbReference type="GO" id="GO:0042777">
    <property type="term" value="P:proton motive force-driven plasma membrane ATP synthesis"/>
    <property type="evidence" value="ECO:0007669"/>
    <property type="project" value="TreeGrafter"/>
</dbReference>
<feature type="transmembrane region" description="Helical" evidence="12">
    <location>
        <begin position="201"/>
        <end position="220"/>
    </location>
</feature>
<evidence type="ECO:0000313" key="14">
    <source>
        <dbReference type="EMBL" id="SFP56095.1"/>
    </source>
</evidence>
<comment type="caution">
    <text evidence="12">Lacks conserved residue(s) required for the propagation of feature annotation.</text>
</comment>
<keyword evidence="11 12" id="KW-0066">ATP synthesis</keyword>
<keyword evidence="5 12" id="KW-0138">CF(0)</keyword>
<dbReference type="AlphaFoldDB" id="A0A662ZIM4"/>
<dbReference type="GO" id="GO:0005886">
    <property type="term" value="C:plasma membrane"/>
    <property type="evidence" value="ECO:0007669"/>
    <property type="project" value="UniProtKB-SubCell"/>
</dbReference>
<feature type="transmembrane region" description="Helical" evidence="12">
    <location>
        <begin position="155"/>
        <end position="173"/>
    </location>
</feature>
<evidence type="ECO:0000256" key="10">
    <source>
        <dbReference type="ARBA" id="ARBA00023136"/>
    </source>
</evidence>
<keyword evidence="4 12" id="KW-1003">Cell membrane</keyword>
<evidence type="ECO:0000313" key="15">
    <source>
        <dbReference type="Proteomes" id="UP000243745"/>
    </source>
</evidence>
<dbReference type="PROSITE" id="PS00449">
    <property type="entry name" value="ATPASE_A"/>
    <property type="match status" value="1"/>
</dbReference>
<keyword evidence="3 12" id="KW-0813">Transport</keyword>
<comment type="similarity">
    <text evidence="2 12 13">Belongs to the ATPase A chain family.</text>
</comment>
<evidence type="ECO:0000256" key="6">
    <source>
        <dbReference type="ARBA" id="ARBA00022692"/>
    </source>
</evidence>
<evidence type="ECO:0000256" key="4">
    <source>
        <dbReference type="ARBA" id="ARBA00022475"/>
    </source>
</evidence>
<organism evidence="14 15">
    <name type="scientific">Ruminobacter amylophilus</name>
    <dbReference type="NCBI Taxonomy" id="867"/>
    <lineage>
        <taxon>Bacteria</taxon>
        <taxon>Pseudomonadati</taxon>
        <taxon>Pseudomonadota</taxon>
        <taxon>Gammaproteobacteria</taxon>
        <taxon>Aeromonadales</taxon>
        <taxon>Succinivibrionaceae</taxon>
        <taxon>Ruminobacter</taxon>
    </lineage>
</organism>
<dbReference type="PANTHER" id="PTHR42823:SF3">
    <property type="entry name" value="ATP SYNTHASE SUBUNIT A, CHLOROPLASTIC"/>
    <property type="match status" value="1"/>
</dbReference>
<keyword evidence="8 12" id="KW-1133">Transmembrane helix</keyword>
<keyword evidence="9 12" id="KW-0406">Ion transport</keyword>
<feature type="transmembrane region" description="Helical" evidence="12">
    <location>
        <begin position="100"/>
        <end position="118"/>
    </location>
</feature>
<feature type="transmembrane region" description="Helical" evidence="12">
    <location>
        <begin position="414"/>
        <end position="440"/>
    </location>
</feature>
<feature type="transmembrane region" description="Helical" evidence="12">
    <location>
        <begin position="379"/>
        <end position="402"/>
    </location>
</feature>
<sequence>MANEEAKVTQENGITEYINHHLQFLQVDYTTGIVQNSKKVTSVSDYNNCLSQKKSPEQCLKELHATDCHFSDLGTSTCVPYESEQPQGLINPNIINVDSSLISILLGFIILGFFGVGVKKSKESKVPGKFLTAIEMIIEFVNQSVKDIFQVQNKLIAPLSLTVFMWVFSMNLLDLLPVDLLPNICKSIGIPYIRVVPSADVNITMAMSVTIFLLILAYTFKYKGIKGFVSDYALHPFNTWFLAPVNIFLEGVSLLAKPVSLGLRLFGNMYAGETIFILITIFFAFDPSSSSILSVAVFNLILACLFLIMRFTAKDNSAVKSINLVAFFIAILLSAYQFYAYWYNIGSEENVIVFYLVDLIFAAACLALAFLHKENKAKLWGLISTAVIILLVCLGSLLYGVLPIGIVSGTILNLVWALFHILIIFLQAFIFMILTIVYLASASTAEE</sequence>
<dbReference type="GO" id="GO:0046933">
    <property type="term" value="F:proton-transporting ATP synthase activity, rotational mechanism"/>
    <property type="evidence" value="ECO:0007669"/>
    <property type="project" value="UniProtKB-UniRule"/>
</dbReference>
<dbReference type="Proteomes" id="UP000243745">
    <property type="component" value="Unassembled WGS sequence"/>
</dbReference>
<comment type="subcellular location">
    <subcellularLocation>
        <location evidence="12 13">Cell membrane</location>
        <topology evidence="12 13">Multi-pass membrane protein</topology>
    </subcellularLocation>
    <subcellularLocation>
        <location evidence="1">Membrane</location>
        <topology evidence="1">Multi-pass membrane protein</topology>
    </subcellularLocation>
</comment>
<feature type="transmembrane region" description="Helical" evidence="12">
    <location>
        <begin position="291"/>
        <end position="309"/>
    </location>
</feature>
<evidence type="ECO:0000256" key="5">
    <source>
        <dbReference type="ARBA" id="ARBA00022547"/>
    </source>
</evidence>
<protein>
    <recommendedName>
        <fullName evidence="12 13">ATP synthase subunit a</fullName>
    </recommendedName>
    <alternativeName>
        <fullName evidence="12">ATP synthase F0 sector subunit a</fullName>
    </alternativeName>
    <alternativeName>
        <fullName evidence="12">F-ATPase subunit 6</fullName>
    </alternativeName>
</protein>
<dbReference type="GO" id="GO:0045259">
    <property type="term" value="C:proton-transporting ATP synthase complex"/>
    <property type="evidence" value="ECO:0007669"/>
    <property type="project" value="UniProtKB-KW"/>
</dbReference>
<dbReference type="FunFam" id="1.20.120.220:FF:000002">
    <property type="entry name" value="ATP synthase subunit a"/>
    <property type="match status" value="1"/>
</dbReference>
<evidence type="ECO:0000256" key="2">
    <source>
        <dbReference type="ARBA" id="ARBA00006810"/>
    </source>
</evidence>
<evidence type="ECO:0000256" key="7">
    <source>
        <dbReference type="ARBA" id="ARBA00022781"/>
    </source>
</evidence>
<dbReference type="SUPFAM" id="SSF81336">
    <property type="entry name" value="F1F0 ATP synthase subunit A"/>
    <property type="match status" value="1"/>
</dbReference>
<dbReference type="Gene3D" id="1.20.120.220">
    <property type="entry name" value="ATP synthase, F0 complex, subunit A"/>
    <property type="match status" value="1"/>
</dbReference>
<dbReference type="NCBIfam" id="TIGR01131">
    <property type="entry name" value="ATP_synt_6_or_A"/>
    <property type="match status" value="1"/>
</dbReference>
<keyword evidence="6 12" id="KW-0812">Transmembrane</keyword>
<proteinExistence type="inferred from homology"/>
<evidence type="ECO:0000256" key="8">
    <source>
        <dbReference type="ARBA" id="ARBA00022989"/>
    </source>
</evidence>
<dbReference type="CDD" id="cd00310">
    <property type="entry name" value="ATP-synt_Fo_a_6"/>
    <property type="match status" value="1"/>
</dbReference>
<accession>A0A662ZIM4</accession>
<feature type="transmembrane region" description="Helical" evidence="12">
    <location>
        <begin position="265"/>
        <end position="285"/>
    </location>
</feature>
<dbReference type="PRINTS" id="PR00123">
    <property type="entry name" value="ATPASEA"/>
</dbReference>
<dbReference type="HAMAP" id="MF_01393">
    <property type="entry name" value="ATP_synth_a_bact"/>
    <property type="match status" value="1"/>
</dbReference>
<feature type="transmembrane region" description="Helical" evidence="12">
    <location>
        <begin position="321"/>
        <end position="340"/>
    </location>
</feature>
<dbReference type="EMBL" id="FOXF01000037">
    <property type="protein sequence ID" value="SFP56095.1"/>
    <property type="molecule type" value="Genomic_DNA"/>
</dbReference>
<evidence type="ECO:0000256" key="11">
    <source>
        <dbReference type="ARBA" id="ARBA00023310"/>
    </source>
</evidence>
<reference evidence="14 15" key="1">
    <citation type="submission" date="2016-10" db="EMBL/GenBank/DDBJ databases">
        <authorList>
            <person name="Varghese N."/>
            <person name="Submissions S."/>
        </authorList>
    </citation>
    <scope>NUCLEOTIDE SEQUENCE [LARGE SCALE GENOMIC DNA]</scope>
    <source>
        <strain evidence="14 15">DSM 1361</strain>
    </source>
</reference>
<evidence type="ECO:0000256" key="3">
    <source>
        <dbReference type="ARBA" id="ARBA00022448"/>
    </source>
</evidence>
<evidence type="ECO:0000256" key="1">
    <source>
        <dbReference type="ARBA" id="ARBA00004141"/>
    </source>
</evidence>
<dbReference type="InterPro" id="IPR035908">
    <property type="entry name" value="F0_ATP_A_sf"/>
</dbReference>
<evidence type="ECO:0000256" key="9">
    <source>
        <dbReference type="ARBA" id="ARBA00023065"/>
    </source>
</evidence>
<evidence type="ECO:0000256" key="12">
    <source>
        <dbReference type="HAMAP-Rule" id="MF_01393"/>
    </source>
</evidence>
<dbReference type="InterPro" id="IPR045082">
    <property type="entry name" value="ATP_syn_F0_a_bact/chloroplast"/>
</dbReference>